<organism evidence="2 3">
    <name type="scientific">Brachybacterium endophyticum</name>
    <dbReference type="NCBI Taxonomy" id="2182385"/>
    <lineage>
        <taxon>Bacteria</taxon>
        <taxon>Bacillati</taxon>
        <taxon>Actinomycetota</taxon>
        <taxon>Actinomycetes</taxon>
        <taxon>Micrococcales</taxon>
        <taxon>Dermabacteraceae</taxon>
        <taxon>Brachybacterium</taxon>
    </lineage>
</organism>
<evidence type="ECO:0000313" key="2">
    <source>
        <dbReference type="EMBL" id="PWH07350.1"/>
    </source>
</evidence>
<feature type="transmembrane region" description="Helical" evidence="1">
    <location>
        <begin position="6"/>
        <end position="23"/>
    </location>
</feature>
<name>A0A2U2RNA9_9MICO</name>
<dbReference type="AlphaFoldDB" id="A0A2U2RNA9"/>
<protein>
    <recommendedName>
        <fullName evidence="4">DUF5134 domain-containing protein</fullName>
    </recommendedName>
</protein>
<feature type="transmembrane region" description="Helical" evidence="1">
    <location>
        <begin position="35"/>
        <end position="56"/>
    </location>
</feature>
<dbReference type="EMBL" id="QFKX01000001">
    <property type="protein sequence ID" value="PWH07350.1"/>
    <property type="molecule type" value="Genomic_DNA"/>
</dbReference>
<comment type="caution">
    <text evidence="2">The sequence shown here is derived from an EMBL/GenBank/DDBJ whole genome shotgun (WGS) entry which is preliminary data.</text>
</comment>
<feature type="transmembrane region" description="Helical" evidence="1">
    <location>
        <begin position="180"/>
        <end position="198"/>
    </location>
</feature>
<gene>
    <name evidence="2" type="ORF">DEO23_01495</name>
</gene>
<dbReference type="OrthoDB" id="4734452at2"/>
<keyword evidence="1" id="KW-0812">Transmembrane</keyword>
<dbReference type="Pfam" id="PF17197">
    <property type="entry name" value="DUF5134"/>
    <property type="match status" value="1"/>
</dbReference>
<reference evidence="2 3" key="1">
    <citation type="submission" date="2018-05" db="EMBL/GenBank/DDBJ databases">
        <title>Brachybacterium sp. M1HQ-2T, whole genome shotgun sequence.</title>
        <authorList>
            <person name="Tuo L."/>
        </authorList>
    </citation>
    <scope>NUCLEOTIDE SEQUENCE [LARGE SCALE GENOMIC DNA]</scope>
    <source>
        <strain evidence="2 3">M1HQ-2</strain>
    </source>
</reference>
<evidence type="ECO:0000313" key="3">
    <source>
        <dbReference type="Proteomes" id="UP000245590"/>
    </source>
</evidence>
<feature type="transmembrane region" description="Helical" evidence="1">
    <location>
        <begin position="62"/>
        <end position="81"/>
    </location>
</feature>
<dbReference type="Proteomes" id="UP000245590">
    <property type="component" value="Unassembled WGS sequence"/>
</dbReference>
<sequence length="200" mass="20801">MGGMTGTVVLTVLFATLGVHALVSAVRHRARPFDLVGDLLHALMCVGMVAMSWPWWSLLPSLPQILLYALAAGWFVLLALLQIARGTEAVAQGADGQDIALGHGHGPLHQLQHAVMMLAMVWMVVVMSPGGGAGHDGGHQMAMLSPAQSLLGIVFTAALAVSGLLVLAQAREAAPGRTGLLAMAAMDLAMASACWPMLLQ</sequence>
<feature type="transmembrane region" description="Helical" evidence="1">
    <location>
        <begin position="111"/>
        <end position="130"/>
    </location>
</feature>
<evidence type="ECO:0008006" key="4">
    <source>
        <dbReference type="Google" id="ProtNLM"/>
    </source>
</evidence>
<keyword evidence="1" id="KW-0472">Membrane</keyword>
<feature type="transmembrane region" description="Helical" evidence="1">
    <location>
        <begin position="150"/>
        <end position="168"/>
    </location>
</feature>
<evidence type="ECO:0000256" key="1">
    <source>
        <dbReference type="SAM" id="Phobius"/>
    </source>
</evidence>
<proteinExistence type="predicted"/>
<dbReference type="InterPro" id="IPR033458">
    <property type="entry name" value="DUF5134"/>
</dbReference>
<keyword evidence="3" id="KW-1185">Reference proteome</keyword>
<accession>A0A2U2RNA9</accession>
<keyword evidence="1" id="KW-1133">Transmembrane helix</keyword>
<dbReference type="RefSeq" id="WP_109274234.1">
    <property type="nucleotide sequence ID" value="NZ_QFKX01000001.1"/>
</dbReference>